<dbReference type="InterPro" id="IPR036116">
    <property type="entry name" value="FN3_sf"/>
</dbReference>
<feature type="domain" description="Cadherin" evidence="3">
    <location>
        <begin position="3433"/>
        <end position="3533"/>
    </location>
</feature>
<dbReference type="InterPro" id="IPR015919">
    <property type="entry name" value="Cadherin-like_sf"/>
</dbReference>
<feature type="chain" id="PRO_5029581080" evidence="2">
    <location>
        <begin position="24"/>
        <end position="3801"/>
    </location>
</feature>
<dbReference type="Pfam" id="PF00041">
    <property type="entry name" value="fn3"/>
    <property type="match status" value="2"/>
</dbReference>
<dbReference type="SMART" id="SM00112">
    <property type="entry name" value="CA"/>
    <property type="match status" value="1"/>
</dbReference>
<evidence type="ECO:0000313" key="6">
    <source>
        <dbReference type="Proteomes" id="UP000451233"/>
    </source>
</evidence>
<reference evidence="5 6" key="1">
    <citation type="submission" date="2019-11" db="EMBL/GenBank/DDBJ databases">
        <title>Pedobacter sp. HMF7056 Genome sequencing and assembly.</title>
        <authorList>
            <person name="Kang H."/>
            <person name="Kim H."/>
            <person name="Joh K."/>
        </authorList>
    </citation>
    <scope>NUCLEOTIDE SEQUENCE [LARGE SCALE GENOMIC DNA]</scope>
    <source>
        <strain evidence="5 6">HMF7056</strain>
    </source>
</reference>
<dbReference type="RefSeq" id="WP_160908061.1">
    <property type="nucleotide sequence ID" value="NZ_WVHS01000004.1"/>
</dbReference>
<comment type="caution">
    <text evidence="5">The sequence shown here is derived from an EMBL/GenBank/DDBJ whole genome shotgun (WGS) entry which is preliminary data.</text>
</comment>
<dbReference type="InterPro" id="IPR041248">
    <property type="entry name" value="YDG"/>
</dbReference>
<dbReference type="PANTHER" id="PTHR37494:SF1">
    <property type="entry name" value="STAPHYLOCOCCUS AUREUS SURFACE PROTEIN A"/>
    <property type="match status" value="1"/>
</dbReference>
<dbReference type="PROSITE" id="PS50853">
    <property type="entry name" value="FN3"/>
    <property type="match status" value="2"/>
</dbReference>
<dbReference type="InterPro" id="IPR002126">
    <property type="entry name" value="Cadherin-like_dom"/>
</dbReference>
<dbReference type="Gene3D" id="3.30.160.710">
    <property type="match status" value="1"/>
</dbReference>
<dbReference type="InterPro" id="IPR013783">
    <property type="entry name" value="Ig-like_fold"/>
</dbReference>
<dbReference type="Pfam" id="PF05345">
    <property type="entry name" value="He_PIG"/>
    <property type="match status" value="8"/>
</dbReference>
<evidence type="ECO:0000256" key="1">
    <source>
        <dbReference type="SAM" id="MobiDB-lite"/>
    </source>
</evidence>
<dbReference type="GO" id="GO:0005509">
    <property type="term" value="F:calcium ion binding"/>
    <property type="evidence" value="ECO:0007669"/>
    <property type="project" value="InterPro"/>
</dbReference>
<dbReference type="GO" id="GO:0016020">
    <property type="term" value="C:membrane"/>
    <property type="evidence" value="ECO:0007669"/>
    <property type="project" value="InterPro"/>
</dbReference>
<feature type="domain" description="Fibronectin type-III" evidence="4">
    <location>
        <begin position="1813"/>
        <end position="1906"/>
    </location>
</feature>
<sequence length="3801" mass="377828">MKRILLPLFLIMYVFLASKPAFAQPAAGTYTWDAYTQTTTIKASDQNLASYTWNSSESGFGNGYGWKATASGTRAGTAVASNVFRIVVQGSASGGAGTFLRLEDSGTGVTLTNATFGSADGKEFKLNSMRVSGTLAGGQDLVITAKRNGTTMGSVTLAGATTTFQTVDFSSNAAFKNIDELAFSGFTSTVNNTGGIRIDDIVVAGADPILPILTTTTPATNIQSTSATLAGEVTDAGNTTITERGIVWGLSANPTTANNKIADVAGGTGTYSVSASSLPSGSTIHYRAYAINSAGTGYGSDETFNTLAGNSNPTANNDATTINEDASPVTISVLSNDSSAPDVGETLTVTGVTQPAAGGSVTFTSTNVTFTPTADYNGTATFTYTISDGNGGTATATVTVTINAVNDAPVLSGGPYTFPGTIAGTTSTPTLVSDIINGVTFTDVDAGPQRGIVIIGKTGAGQWRYSTDNITYINFANVSPTQGMLLSSTTYIVYVPPATGVENPTLTFKAWDRSSATQPSDNSVRRLINPSPGGGTSQFSSGSAVANITVIEMSFSPASLPGANVNSAYSQTISVSGGTSPYQYAVTSGTLPDGLTLNTTSGLLSGTPTTANTYNFTITATDATSTSASKAYSIVVSAPAIVVSPASLTAATVGTSYNESISASGGNVPYTFAVTAGALPAGLSLASNGTLSGTPTSGGSFNFTVTATDNSSATGSKAYTLTVNAPIIAVAPATLNAATVGTSYSGSVTASGGTAPYTYAITAGALPAGLSLASNGTLSGTPTAGGSFNFTVTATDNSTGTGPYTGSRSYSLTVNAPAIAVAPTTLSAATVGTSYSGSVTASGGTAPYTYAITAGALPAGLSLASNGTLSGTPTAGGSFNFTVTAADNSTGTGPFTGARAYSLTVNAPTITIAPATIPAATAGTSYSRSFTASGGTASYTYAITAGALPAGLSLATNGTLSGTPTAGGNFNFTVTATDNSTGTGPFTGARTYSLTVSAPTITIAPTTLTAAAIGTSYSRSLTATGGIAPYTFAVTAGALPAGLSLASDGTLSGTPTAGGSFNFTVTATDNSTGTGPFTGARAYSLTVNAPTITIAPATLTAATIGTSYSRSISAAGGTAPYTYAVTAGALPAGLSLASDGTLSGTPTAGGNFSFIVTAIDNSTGTGPFAGSRAYSLTVNAPTVALSPSTLPNATQGTSYSQTISASGGTQPYSFSITSGALPAGITLATNGTLSGTATVNGSFNFTVTATDASTGTGPYTGSRAYTMSVVSNDATLSNLTLSSGTLSGGFSSGTTTYTATVGVMTSSITVTPTVNQANASVTVNGTPVVSGNASSSIALNIGSNTITVVVTAQDGSSTKTYTVNVTRNDYVTPTNPSTQVTFTNIATTSATVSWTVPSSGGGTARAAFIKATSTGSPAPANNTTYTANTVFGSGTQIGTDGWYCIYNGTGSTVNVTGLSEGTAYRVKVVEYNGTAGLEKYSPAPGANNPNNFTTLSTNTTVSSIARNSAALTNAPTVNYTVTFAAPVSGLTASNFSLSGTATGASIGTVTGSGTTWTVPVTTGSPDGTIVLSLANATGLTPGISSTLPFAGQTYTIDKTEPGVSAGTGFTSNNPLDNHKAKVGDVVTLKIVATEPITAPVITISGHSVTPSNTGGDQVTWLASYTLTASDPEGIVTFSGTFFDLAGNQANGGVNFNDVNTTSDLALDKTPPTLSSVAIVSNNATTSLAKTGNTITLSFTSSEPLSGAPAVTIAGHTATVTGSGSSFTATYAMVNTDTEGTVPFNIGFTDLSGNTGVAVTATTNNSSVKFDRTAPAVPAGLTATGSNTQVALSFTPNTDPDLVSYKIYSGTSPNPASLLITINSPTTTYTQTGLTNGVTYYYRITAVDQAGNESDYSTGVSATPKDDQLITFGTIAAKTYGDASFTLGNAASSAGLTVTYTAADPSVVSVTGNTATILKAGTTDITATQAGTATYNPAPSVTQSLAVAKKTITVSLNATPEITKIYDGTTQVTLASGNYSLNGIVNGDAVTVTGTAAYDTKLVGAGKTVTANTFVLAGADKDNYSLTTTSATTTGSITARGLTLALNATPAITKIYDAGTSATLAAGNYVLTGVQGSDAVTVTGTAVYDTKLIGTGKTVTANSFVLAGADKDNYNLATTSATTTGSVTARPLTLALNSTPAITKVYDATTSATLAAGNYALTGVQGSDAVTVSGTATYDTKLVGAAKTVTANTFVLAGADKDNYSLTTTSATATGSITARPLTLALNATPAITKVYDANTSATLAAGNYSLTGIQGTDAVTVTGTTAYDTKLIGTGKTVTANSFVLAGADKDNYTLTTTSATTTGSITARGLTLALNPTPAITKIYDAGTSATLSADNYALTGVQGSDAVTVSGTATYDTRLVGTGKTVTANSFVLAGADKDNYNLATTSATTTGSITTKPITLALNATPAITKAYDANTSAALAAGNYTLNGLEGTDAVTVTGTAAYDTKLVGAGKTVTANTFVLAGADKDNYSLTTTSATTTGSITARGLTLALNATPAITKIYDAGTSATLAAGNYVLTGVQGSDAVTVTGTAVYDTKLIGTGKTVTANSFVLAGADKGNYNLATTSATTTGSVTARPLTLALNSTPAITKVYDATTSATLAAGNYALNGVQGSDAVTVSGTATYDTKLVGAAKTVTANTFVLAGADKDNYSLTTISATATGSITAKPLTLALLNTIAVSKMYDATVSATIPAINYSLSGVEGSDAVTIGATATYDTKTVGTGKTVTATNFVLGGADKDNYALTTTSATITGEISLRPLTAALNSTPAISKIYDAGTSATLAAGNYNLTGIQGADLVTVTGTATYDTKLAGTGKTVTANAFVLAGADKDNYNLTTTSATTTGSISARPLTVTLNASPAINKAYDATTSATLATGNYNLAGIQGADAVTVTGTASYDTKAAGDGKTVTANAFVLAGADKDNYSIANSSATTTGSITGIALTASLTGTVTKVYDGNTSASLTTANYGPLTGVISGDDVSYNNPASGTYGDKNAGAGKTITVTGLILAGADKDNYVLASTLAGNVGGITPATLTAALTGTVTKQYDGTEPATLTAANYAALTGIIGNDAVDYASKPTSGRYNSKTVATGKTVFVTGLSLTGADAVNYTISPAVSGNVGIITPVTLTAALTGSAAKVYDRTTAATLTAANYAALNGIVGADAVDYASKPASGTYNDKTVASGKAVTVTGLSLSGADAGNYMLASSVTGNIGVITQKTVTASLTSAAVKVYDGTTTAALTPGNYALAGVITGDVVNLNNPATGTYSDKNAAVSKAVSVSGLAIAGADGANYVLAATSAGATIGVITPKALTITADNKTRVQGTANPALTASYSGFITGENNTNALSAQPVLTTTANLASAQGNYPITASGAAASNGNYTISYTAGTLTVTPGFPTSISLAGVTLFENRAAGTVAGTLSSTSDDPNATFTYSLVSGTGSTDNASFSITGNTVATTQALDFELKPSYSILVRSTTQYGLSLDRQFTITLTDVNEAPTLNAIANQVICYTPAAQTAAISGVTAGPDAGQTTTLSVSSNVPALFSSLTVNGTAVSYTAAPGASGTATITVTVKDNGGTDNGGTDTFTRSFNITVNALPVPVIISSTGGDISKGLTGTLTASGGTSYSWANAAGILSGQTSAVLTVRPSVTTTYTVTVTNASGCTSVQSFTLVVLNDFKALEANNVLSPNGDGSNDKWVIKNLDMYPNNNVIVFDRAGRKVYSKVNYTNDWNGTFQGSPLSPDTYYYVVDFGPGIAPFKGFITIVGDNE</sequence>
<dbReference type="InterPro" id="IPR003961">
    <property type="entry name" value="FN3_dom"/>
</dbReference>
<evidence type="ECO:0000259" key="3">
    <source>
        <dbReference type="PROSITE" id="PS50268"/>
    </source>
</evidence>
<feature type="signal peptide" evidence="2">
    <location>
        <begin position="1"/>
        <end position="23"/>
    </location>
</feature>
<gene>
    <name evidence="5" type="ORF">GS398_17260</name>
</gene>
<protein>
    <submittedName>
        <fullName evidence="5">T9SS type B sorting domain-containing protein</fullName>
    </submittedName>
</protein>
<dbReference type="InterPro" id="IPR025883">
    <property type="entry name" value="Cadherin-like_domain"/>
</dbReference>
<feature type="region of interest" description="Disordered" evidence="1">
    <location>
        <begin position="513"/>
        <end position="540"/>
    </location>
</feature>
<keyword evidence="6" id="KW-1185">Reference proteome</keyword>
<evidence type="ECO:0000313" key="5">
    <source>
        <dbReference type="EMBL" id="MXV17052.1"/>
    </source>
</evidence>
<proteinExistence type="predicted"/>
<dbReference type="Pfam" id="PF18657">
    <property type="entry name" value="YDG"/>
    <property type="match status" value="15"/>
</dbReference>
<evidence type="ECO:0000259" key="4">
    <source>
        <dbReference type="PROSITE" id="PS50853"/>
    </source>
</evidence>
<dbReference type="Pfam" id="PF13585">
    <property type="entry name" value="CHU_C"/>
    <property type="match status" value="1"/>
</dbReference>
<dbReference type="InterPro" id="IPR006644">
    <property type="entry name" value="Cadg"/>
</dbReference>
<dbReference type="Pfam" id="PF18676">
    <property type="entry name" value="MBG_2"/>
    <property type="match status" value="1"/>
</dbReference>
<accession>A0A7K1Y1H3</accession>
<dbReference type="Gene3D" id="2.60.40.10">
    <property type="entry name" value="Immunoglobulins"/>
    <property type="match status" value="11"/>
</dbReference>
<name>A0A7K1Y1H3_9SPHI</name>
<organism evidence="5 6">
    <name type="scientific">Hufsiella ginkgonis</name>
    <dbReference type="NCBI Taxonomy" id="2695274"/>
    <lineage>
        <taxon>Bacteria</taxon>
        <taxon>Pseudomonadati</taxon>
        <taxon>Bacteroidota</taxon>
        <taxon>Sphingobacteriia</taxon>
        <taxon>Sphingobacteriales</taxon>
        <taxon>Sphingobacteriaceae</taxon>
        <taxon>Hufsiella</taxon>
    </lineage>
</organism>
<dbReference type="SUPFAM" id="SSF49313">
    <property type="entry name" value="Cadherin-like"/>
    <property type="match status" value="9"/>
</dbReference>
<dbReference type="Proteomes" id="UP000451233">
    <property type="component" value="Unassembled WGS sequence"/>
</dbReference>
<dbReference type="SMART" id="SM00060">
    <property type="entry name" value="FN3"/>
    <property type="match status" value="2"/>
</dbReference>
<dbReference type="NCBIfam" id="TIGR04131">
    <property type="entry name" value="Bac_Flav_CTERM"/>
    <property type="match status" value="1"/>
</dbReference>
<dbReference type="PANTHER" id="PTHR37494">
    <property type="entry name" value="HEMAGGLUTININ"/>
    <property type="match status" value="1"/>
</dbReference>
<dbReference type="EMBL" id="WVHS01000004">
    <property type="protein sequence ID" value="MXV17052.1"/>
    <property type="molecule type" value="Genomic_DNA"/>
</dbReference>
<dbReference type="PROSITE" id="PS50268">
    <property type="entry name" value="CADHERIN_2"/>
    <property type="match status" value="1"/>
</dbReference>
<feature type="domain" description="Fibronectin type-III" evidence="4">
    <location>
        <begin position="1372"/>
        <end position="1497"/>
    </location>
</feature>
<dbReference type="InterPro" id="IPR026341">
    <property type="entry name" value="T9SS_type_B"/>
</dbReference>
<keyword evidence="2" id="KW-0732">Signal</keyword>
<dbReference type="Pfam" id="PF12733">
    <property type="entry name" value="Cadherin-like"/>
    <property type="match status" value="1"/>
</dbReference>
<dbReference type="GO" id="GO:0007156">
    <property type="term" value="P:homophilic cell adhesion via plasma membrane adhesion molecules"/>
    <property type="evidence" value="ECO:0007669"/>
    <property type="project" value="InterPro"/>
</dbReference>
<evidence type="ECO:0000256" key="2">
    <source>
        <dbReference type="SAM" id="SignalP"/>
    </source>
</evidence>
<dbReference type="Gene3D" id="2.60.40.60">
    <property type="entry name" value="Cadherins"/>
    <property type="match status" value="1"/>
</dbReference>
<dbReference type="InterPro" id="IPR041286">
    <property type="entry name" value="MBG_2"/>
</dbReference>
<dbReference type="SMART" id="SM00736">
    <property type="entry name" value="CADG"/>
    <property type="match status" value="5"/>
</dbReference>
<dbReference type="SUPFAM" id="SSF49265">
    <property type="entry name" value="Fibronectin type III"/>
    <property type="match status" value="2"/>
</dbReference>
<dbReference type="Pfam" id="PF17963">
    <property type="entry name" value="Big_9"/>
    <property type="match status" value="1"/>
</dbReference>